<name>A0ABU3LFB0_9FLAO</name>
<keyword evidence="1" id="KW-0812">Transmembrane</keyword>
<dbReference type="Proteomes" id="UP001257277">
    <property type="component" value="Unassembled WGS sequence"/>
</dbReference>
<evidence type="ECO:0008006" key="4">
    <source>
        <dbReference type="Google" id="ProtNLM"/>
    </source>
</evidence>
<comment type="caution">
    <text evidence="2">The sequence shown here is derived from an EMBL/GenBank/DDBJ whole genome shotgun (WGS) entry which is preliminary data.</text>
</comment>
<feature type="transmembrane region" description="Helical" evidence="1">
    <location>
        <begin position="33"/>
        <end position="50"/>
    </location>
</feature>
<dbReference type="EMBL" id="JAVTTO010000003">
    <property type="protein sequence ID" value="MDT7832278.1"/>
    <property type="molecule type" value="Genomic_DNA"/>
</dbReference>
<keyword evidence="1" id="KW-0472">Membrane</keyword>
<reference evidence="2 3" key="1">
    <citation type="submission" date="2023-09" db="EMBL/GenBank/DDBJ databases">
        <title>Novel taxa isolated from Blanes Bay.</title>
        <authorList>
            <person name="Rey-Velasco X."/>
            <person name="Lucena T."/>
        </authorList>
    </citation>
    <scope>NUCLEOTIDE SEQUENCE [LARGE SCALE GENOMIC DNA]</scope>
    <source>
        <strain evidence="2 3">S356</strain>
    </source>
</reference>
<gene>
    <name evidence="2" type="ORF">RQM59_07790</name>
</gene>
<accession>A0ABU3LFB0</accession>
<evidence type="ECO:0000313" key="2">
    <source>
        <dbReference type="EMBL" id="MDT7832278.1"/>
    </source>
</evidence>
<evidence type="ECO:0000256" key="1">
    <source>
        <dbReference type="SAM" id="Phobius"/>
    </source>
</evidence>
<protein>
    <recommendedName>
        <fullName evidence="4">DUF3188 domain-containing protein</fullName>
    </recommendedName>
</protein>
<organism evidence="2 3">
    <name type="scientific">Asprobacillus argus</name>
    <dbReference type="NCBI Taxonomy" id="3076534"/>
    <lineage>
        <taxon>Bacteria</taxon>
        <taxon>Pseudomonadati</taxon>
        <taxon>Bacteroidota</taxon>
        <taxon>Flavobacteriia</taxon>
        <taxon>Flavobacteriales</taxon>
        <taxon>Flavobacteriaceae</taxon>
        <taxon>Asprobacillus</taxon>
    </lineage>
</organism>
<proteinExistence type="predicted"/>
<evidence type="ECO:0000313" key="3">
    <source>
        <dbReference type="Proteomes" id="UP001257277"/>
    </source>
</evidence>
<sequence length="65" mass="7887">MNKLWKIFQYGYLIVGAIFLVEGVLAFNKNRERALLMFGFAIFIILIFFFKRHFRKKIEKRNAQK</sequence>
<feature type="transmembrane region" description="Helical" evidence="1">
    <location>
        <begin position="7"/>
        <end position="27"/>
    </location>
</feature>
<dbReference type="RefSeq" id="WP_349241538.1">
    <property type="nucleotide sequence ID" value="NZ_JAVTTO010000003.1"/>
</dbReference>
<keyword evidence="3" id="KW-1185">Reference proteome</keyword>
<keyword evidence="1" id="KW-1133">Transmembrane helix</keyword>